<evidence type="ECO:0000313" key="2">
    <source>
        <dbReference type="EMBL" id="POZ54683.1"/>
    </source>
</evidence>
<dbReference type="Pfam" id="PF03031">
    <property type="entry name" value="NIF"/>
    <property type="match status" value="1"/>
</dbReference>
<sequence length="540" mass="62625">MTLYNKQFGDIVKAVREMSVSPQMTNISIISNVTLEPVFVESLKYVMNEELSIQANIILESYDELFSSNREVTLNSDWTLLIHDFSECLSSYESREEIKERDLERINVTINNIRKNNDKPILVTLPESTSYPLDDKIVSEIRNSMMSIPHNVSKCYLVDMNKAVMKVGEGQFYDYRKQFAFNLPYSTEGSLALARIFCDIIRDTLGKYKKCLVLDCDNVLWGGVLEEVGMNGIKLDTTFPGNQYLHFQKELIKLHQCGVILTLCSKNNEDEVLEVIRTHPFMVIKEEHVAAYRINWNNKVDNIKQISDELNISLSDMVFVDDSEFEIGIVSESLPEVTTIHLPVKRPYEYSVHIKNCGFFKTSNLTGDDLLRNSTYQNERKRKKEREKYFNYEEYLNSLEIKLASSEVTQFTASRISQLSYRTNRCNLSCKKISTEEVIYYSQQPDYWVRCFELSDKFGDYGFVGAMIINITDDSLIIEGFYLSCRALGKNVEKMMLDYLLSNLELKDRELTYIYKDNGKNHDVEVFIKEYIEGLKLATN</sequence>
<proteinExistence type="predicted"/>
<dbReference type="InterPro" id="IPR010037">
    <property type="entry name" value="FkbH_domain"/>
</dbReference>
<feature type="domain" description="FCP1 homology" evidence="1">
    <location>
        <begin position="210"/>
        <end position="326"/>
    </location>
</feature>
<dbReference type="Gene3D" id="3.40.50.1110">
    <property type="entry name" value="SGNH hydrolase"/>
    <property type="match status" value="1"/>
</dbReference>
<gene>
    <name evidence="2" type="ORF">LYSIN_03543</name>
</gene>
<dbReference type="EMBL" id="PGLV01000003">
    <property type="protein sequence ID" value="POZ54683.1"/>
    <property type="molecule type" value="Genomic_DNA"/>
</dbReference>
<reference evidence="2 3" key="1">
    <citation type="submission" date="2017-11" db="EMBL/GenBank/DDBJ databases">
        <title>Genome sequence of Lysinibacillus sphaericus, a lignin-degrading bacteria isolated from municipal solid waste soil.</title>
        <authorList>
            <person name="Persinoti G.F."/>
            <person name="Paixao D.A."/>
            <person name="Bugg T.D."/>
            <person name="Squina F.M."/>
        </authorList>
    </citation>
    <scope>NUCLEOTIDE SEQUENCE [LARGE SCALE GENOMIC DNA]</scope>
    <source>
        <strain evidence="2 3">A1</strain>
    </source>
</reference>
<dbReference type="InterPro" id="IPR036412">
    <property type="entry name" value="HAD-like_sf"/>
</dbReference>
<accession>A0A2S5CV27</accession>
<comment type="caution">
    <text evidence="2">The sequence shown here is derived from an EMBL/GenBank/DDBJ whole genome shotgun (WGS) entry which is preliminary data.</text>
</comment>
<dbReference type="RefSeq" id="WP_069508260.1">
    <property type="nucleotide sequence ID" value="NZ_CP194323.1"/>
</dbReference>
<dbReference type="Gene3D" id="3.40.50.1000">
    <property type="entry name" value="HAD superfamily/HAD-like"/>
    <property type="match status" value="1"/>
</dbReference>
<dbReference type="InterPro" id="IPR004274">
    <property type="entry name" value="FCP1_dom"/>
</dbReference>
<keyword evidence="3" id="KW-1185">Reference proteome</keyword>
<evidence type="ECO:0000313" key="3">
    <source>
        <dbReference type="Proteomes" id="UP000237319"/>
    </source>
</evidence>
<dbReference type="SUPFAM" id="SSF56784">
    <property type="entry name" value="HAD-like"/>
    <property type="match status" value="1"/>
</dbReference>
<dbReference type="InterPro" id="IPR010033">
    <property type="entry name" value="HAD_SF_ppase_IIIC"/>
</dbReference>
<protein>
    <recommendedName>
        <fullName evidence="1">FCP1 homology domain-containing protein</fullName>
    </recommendedName>
</protein>
<dbReference type="NCBIfam" id="TIGR01686">
    <property type="entry name" value="FkbH"/>
    <property type="match status" value="1"/>
</dbReference>
<dbReference type="Proteomes" id="UP000237319">
    <property type="component" value="Unassembled WGS sequence"/>
</dbReference>
<dbReference type="NCBIfam" id="TIGR01681">
    <property type="entry name" value="HAD-SF-IIIC"/>
    <property type="match status" value="1"/>
</dbReference>
<dbReference type="AlphaFoldDB" id="A0A2S5CV27"/>
<name>A0A2S5CV27_LYSSH</name>
<organism evidence="2 3">
    <name type="scientific">Lysinibacillus sphaericus</name>
    <name type="common">Bacillus sphaericus</name>
    <dbReference type="NCBI Taxonomy" id="1421"/>
    <lineage>
        <taxon>Bacteria</taxon>
        <taxon>Bacillati</taxon>
        <taxon>Bacillota</taxon>
        <taxon>Bacilli</taxon>
        <taxon>Bacillales</taxon>
        <taxon>Bacillaceae</taxon>
        <taxon>Lysinibacillus</taxon>
    </lineage>
</organism>
<dbReference type="InterPro" id="IPR023214">
    <property type="entry name" value="HAD_sf"/>
</dbReference>
<dbReference type="InterPro" id="IPR036514">
    <property type="entry name" value="SGNH_hydro_sf"/>
</dbReference>
<evidence type="ECO:0000259" key="1">
    <source>
        <dbReference type="Pfam" id="PF03031"/>
    </source>
</evidence>